<dbReference type="SUPFAM" id="SSF141571">
    <property type="entry name" value="Pentapeptide repeat-like"/>
    <property type="match status" value="1"/>
</dbReference>
<dbReference type="Gene3D" id="2.160.20.80">
    <property type="entry name" value="E3 ubiquitin-protein ligase SopA"/>
    <property type="match status" value="1"/>
</dbReference>
<sequence length="191" mass="21886">MEAPYFEDQNYQQAALVESPLIQAHYDYCRFTGCNLERYDLSGYKFTDCTFTDCNLSLANLAGCSFQDIKFINCKLLGLHFEACNPFNISFSFQDCILDHSSFFRLKIKKTIFVGSRLQEVEFEGADLTQADFQRCDLQLANFFQTNLEKANFINAENFSIDPDSNKIKGAKFGLQGLPGLLEKHQLKIQF</sequence>
<evidence type="ECO:0000313" key="1">
    <source>
        <dbReference type="EMBL" id="QGA26293.1"/>
    </source>
</evidence>
<protein>
    <submittedName>
        <fullName evidence="1">Pentapeptide repeat-containing protein</fullName>
    </submittedName>
</protein>
<organism evidence="1 2">
    <name type="scientific">Sphingobacterium zhuxiongii</name>
    <dbReference type="NCBI Taxonomy" id="2662364"/>
    <lineage>
        <taxon>Bacteria</taxon>
        <taxon>Pseudomonadati</taxon>
        <taxon>Bacteroidota</taxon>
        <taxon>Sphingobacteriia</taxon>
        <taxon>Sphingobacteriales</taxon>
        <taxon>Sphingobacteriaceae</taxon>
        <taxon>Sphingobacterium</taxon>
    </lineage>
</organism>
<dbReference type="KEGG" id="sphe:GFH32_08115"/>
<dbReference type="RefSeq" id="WP_153511002.1">
    <property type="nucleotide sequence ID" value="NZ_CP045652.1"/>
</dbReference>
<name>A0A5Q0Q9S2_9SPHI</name>
<gene>
    <name evidence="1" type="ORF">GFH32_08115</name>
</gene>
<dbReference type="PANTHER" id="PTHR42999:SF1">
    <property type="entry name" value="PENTAPEPTIDE REPEAT-CONTAINING PROTEIN"/>
    <property type="match status" value="1"/>
</dbReference>
<dbReference type="Pfam" id="PF13599">
    <property type="entry name" value="Pentapeptide_4"/>
    <property type="match status" value="1"/>
</dbReference>
<dbReference type="EMBL" id="CP045652">
    <property type="protein sequence ID" value="QGA26293.1"/>
    <property type="molecule type" value="Genomic_DNA"/>
</dbReference>
<dbReference type="AlphaFoldDB" id="A0A5Q0Q9S2"/>
<dbReference type="InterPro" id="IPR052949">
    <property type="entry name" value="PA_immunity-related"/>
</dbReference>
<dbReference type="InterPro" id="IPR001646">
    <property type="entry name" value="5peptide_repeat"/>
</dbReference>
<evidence type="ECO:0000313" key="2">
    <source>
        <dbReference type="Proteomes" id="UP000326921"/>
    </source>
</evidence>
<accession>A0A5Q0Q9S2</accession>
<dbReference type="PANTHER" id="PTHR42999">
    <property type="entry name" value="ANTIBIOTIC RESISTANCE PROTEIN MCBG"/>
    <property type="match status" value="1"/>
</dbReference>
<dbReference type="Proteomes" id="UP000326921">
    <property type="component" value="Chromosome"/>
</dbReference>
<keyword evidence="2" id="KW-1185">Reference proteome</keyword>
<proteinExistence type="predicted"/>
<reference evidence="1 2" key="1">
    <citation type="submission" date="2019-10" db="EMBL/GenBank/DDBJ databases">
        <authorList>
            <person name="Dong K."/>
        </authorList>
    </citation>
    <scope>NUCLEOTIDE SEQUENCE [LARGE SCALE GENOMIC DNA]</scope>
    <source>
        <strain evidence="2">dk4302</strain>
    </source>
</reference>
<dbReference type="Pfam" id="PF00805">
    <property type="entry name" value="Pentapeptide"/>
    <property type="match status" value="1"/>
</dbReference>